<organism evidence="19 21">
    <name type="scientific">Peptoclostridium litorale DSM 5388</name>
    <dbReference type="NCBI Taxonomy" id="1121324"/>
    <lineage>
        <taxon>Bacteria</taxon>
        <taxon>Bacillati</taxon>
        <taxon>Bacillota</taxon>
        <taxon>Clostridia</taxon>
        <taxon>Peptostreptococcales</taxon>
        <taxon>Peptoclostridiaceae</taxon>
        <taxon>Peptoclostridium</taxon>
    </lineage>
</organism>
<dbReference type="Pfam" id="PF02852">
    <property type="entry name" value="Pyr_redox_dim"/>
    <property type="match status" value="1"/>
</dbReference>
<evidence type="ECO:0000256" key="8">
    <source>
        <dbReference type="ARBA" id="ARBA00023002"/>
    </source>
</evidence>
<dbReference type="GO" id="GO:0006103">
    <property type="term" value="P:2-oxoglutarate metabolic process"/>
    <property type="evidence" value="ECO:0007669"/>
    <property type="project" value="TreeGrafter"/>
</dbReference>
<comment type="similarity">
    <text evidence="2 16">Belongs to the class-I pyridine nucleotide-disulfide oxidoreductase family.</text>
</comment>
<comment type="cofactor">
    <cofactor evidence="14 16">
        <name>FAD</name>
        <dbReference type="ChEBI" id="CHEBI:57692"/>
    </cofactor>
    <text evidence="14 16">Binds 1 FAD per subunit.</text>
</comment>
<evidence type="ECO:0000256" key="1">
    <source>
        <dbReference type="ARBA" id="ARBA00004496"/>
    </source>
</evidence>
<evidence type="ECO:0000256" key="14">
    <source>
        <dbReference type="PIRSR" id="PIRSR000350-3"/>
    </source>
</evidence>
<feature type="active site" description="Proton acceptor" evidence="13">
    <location>
        <position position="437"/>
    </location>
</feature>
<dbReference type="InterPro" id="IPR050151">
    <property type="entry name" value="Class-I_Pyr_Nuc-Dis_Oxidored"/>
</dbReference>
<dbReference type="InterPro" id="IPR036188">
    <property type="entry name" value="FAD/NAD-bd_sf"/>
</dbReference>
<dbReference type="OrthoDB" id="9807946at2"/>
<dbReference type="InterPro" id="IPR012999">
    <property type="entry name" value="Pyr_OxRdtase_I_AS"/>
</dbReference>
<evidence type="ECO:0000313" key="20">
    <source>
        <dbReference type="EMBL" id="KDR95384.1"/>
    </source>
</evidence>
<dbReference type="PROSITE" id="PS00076">
    <property type="entry name" value="PYRIDINE_REDOX_1"/>
    <property type="match status" value="1"/>
</dbReference>
<keyword evidence="11 16" id="KW-0676">Redox-active center</keyword>
<dbReference type="InterPro" id="IPR004099">
    <property type="entry name" value="Pyr_nucl-diS_OxRdtase_dimer"/>
</dbReference>
<dbReference type="Proteomes" id="UP000027946">
    <property type="component" value="Unassembled WGS sequence"/>
</dbReference>
<evidence type="ECO:0000256" key="15">
    <source>
        <dbReference type="PIRSR" id="PIRSR000350-4"/>
    </source>
</evidence>
<evidence type="ECO:0000256" key="9">
    <source>
        <dbReference type="ARBA" id="ARBA00023027"/>
    </source>
</evidence>
<dbReference type="Gene3D" id="3.30.390.30">
    <property type="match status" value="1"/>
</dbReference>
<comment type="miscellaneous">
    <text evidence="16">The active site is a redox-active disulfide bond.</text>
</comment>
<dbReference type="AlphaFoldDB" id="A0A069RI82"/>
<accession>A0A069RI82</accession>
<dbReference type="PANTHER" id="PTHR22912">
    <property type="entry name" value="DISULFIDE OXIDOREDUCTASE"/>
    <property type="match status" value="1"/>
</dbReference>
<evidence type="ECO:0000256" key="2">
    <source>
        <dbReference type="ARBA" id="ARBA00007532"/>
    </source>
</evidence>
<feature type="binding site" evidence="14">
    <location>
        <position position="267"/>
    </location>
    <ligand>
        <name>NAD(+)</name>
        <dbReference type="ChEBI" id="CHEBI:57540"/>
    </ligand>
</feature>
<evidence type="ECO:0000259" key="18">
    <source>
        <dbReference type="Pfam" id="PF07992"/>
    </source>
</evidence>
<dbReference type="eggNOG" id="COG1249">
    <property type="taxonomic scope" value="Bacteria"/>
</dbReference>
<evidence type="ECO:0000256" key="11">
    <source>
        <dbReference type="ARBA" id="ARBA00023284"/>
    </source>
</evidence>
<feature type="domain" description="Pyridine nucleotide-disulphide oxidoreductase dimerisation" evidence="17">
    <location>
        <begin position="339"/>
        <end position="448"/>
    </location>
</feature>
<evidence type="ECO:0000313" key="21">
    <source>
        <dbReference type="Proteomes" id="UP000027946"/>
    </source>
</evidence>
<dbReference type="EMBL" id="JJMM01000026">
    <property type="protein sequence ID" value="KDR93957.1"/>
    <property type="molecule type" value="Genomic_DNA"/>
</dbReference>
<dbReference type="Pfam" id="PF07992">
    <property type="entry name" value="Pyr_redox_2"/>
    <property type="match status" value="1"/>
</dbReference>
<evidence type="ECO:0000256" key="10">
    <source>
        <dbReference type="ARBA" id="ARBA00023157"/>
    </source>
</evidence>
<keyword evidence="9 14" id="KW-0520">NAD</keyword>
<comment type="catalytic activity">
    <reaction evidence="12 16">
        <text>N(6)-[(R)-dihydrolipoyl]-L-lysyl-[protein] + NAD(+) = N(6)-[(R)-lipoyl]-L-lysyl-[protein] + NADH + H(+)</text>
        <dbReference type="Rhea" id="RHEA:15045"/>
        <dbReference type="Rhea" id="RHEA-COMP:10474"/>
        <dbReference type="Rhea" id="RHEA-COMP:10475"/>
        <dbReference type="ChEBI" id="CHEBI:15378"/>
        <dbReference type="ChEBI" id="CHEBI:57540"/>
        <dbReference type="ChEBI" id="CHEBI:57945"/>
        <dbReference type="ChEBI" id="CHEBI:83099"/>
        <dbReference type="ChEBI" id="CHEBI:83100"/>
        <dbReference type="EC" id="1.8.1.4"/>
    </reaction>
</comment>
<dbReference type="GO" id="GO:0050660">
    <property type="term" value="F:flavin adenine dinucleotide binding"/>
    <property type="evidence" value="ECO:0007669"/>
    <property type="project" value="InterPro"/>
</dbReference>
<dbReference type="SUPFAM" id="SSF51905">
    <property type="entry name" value="FAD/NAD(P)-binding domain"/>
    <property type="match status" value="1"/>
</dbReference>
<dbReference type="RefSeq" id="WP_038263585.1">
    <property type="nucleotide sequence ID" value="NZ_FSRH01000004.1"/>
</dbReference>
<dbReference type="PRINTS" id="PR00411">
    <property type="entry name" value="PNDRDTASEI"/>
</dbReference>
<evidence type="ECO:0000256" key="5">
    <source>
        <dbReference type="ARBA" id="ARBA00022490"/>
    </source>
</evidence>
<sequence length="458" mass="49146">MEKYNIAVIGGGPGGYVAAIKAAQLGAKTVLIEKEKLGGICLNWGCIPTKTLLKSAKVYQYIMNSEIFGVDIEDKGCVHINWDNMQDRKERVVSQLTGGVKSLLEKNGVDVIMGEATVASKNEISVNGQLIKAENIIIATGSSPMIPPIEGISEAMENGHVVDSTGLLEVENVPKELVVIGAGVIGIEFACLFSTLGCRVSVLQRSNEILGNIDYDVRKSMEKKLLNMGIEIIYGANIQKIDGDTVYIEVSGEARQIRAEKILVSTGRVPNFKGLESLELEKTKRAIVTDESLRTSIENIYAIGDVNGKFLLAHVASAEGIVAAENIMGKDSKISYDNIPGCIYAFPEIATVGLTEKKALEKGHDVKISKFPMSANGKALAEGESSGFIKIVADEKYGKILGVHIIGVHATDMISEALATIQLEGTAHDLAKAIHPHPTMSEIVMEAAHGIVDRAIHL</sequence>
<reference evidence="19 21" key="1">
    <citation type="submission" date="2014-03" db="EMBL/GenBank/DDBJ databases">
        <title>Genome sequence of Clostridium litorale W6, DSM 5388.</title>
        <authorList>
            <person name="Poehlein A."/>
            <person name="Jagirdar A."/>
            <person name="Khonsari B."/>
            <person name="Chibani C.M."/>
            <person name="Gutierrez Gutierrez D.A."/>
            <person name="Davydova E."/>
            <person name="Alghaithi H.S."/>
            <person name="Nair K.P."/>
            <person name="Dhamotharan K."/>
            <person name="Chandran L."/>
            <person name="G W."/>
            <person name="Daniel R."/>
        </authorList>
    </citation>
    <scope>NUCLEOTIDE SEQUENCE [LARGE SCALE GENOMIC DNA]</scope>
    <source>
        <strain evidence="19 21">W6</strain>
    </source>
</reference>
<gene>
    <name evidence="19" type="primary">lpdA</name>
    <name evidence="20" type="ORF">CLIT_10c01110</name>
    <name evidence="19" type="ORF">CLIT_23c02290</name>
</gene>
<dbReference type="PRINTS" id="PR00368">
    <property type="entry name" value="FADPNR"/>
</dbReference>
<evidence type="ECO:0000256" key="12">
    <source>
        <dbReference type="ARBA" id="ARBA00049187"/>
    </source>
</evidence>
<feature type="binding site" evidence="14">
    <location>
        <position position="50"/>
    </location>
    <ligand>
        <name>FAD</name>
        <dbReference type="ChEBI" id="CHEBI:57692"/>
    </ligand>
</feature>
<evidence type="ECO:0000256" key="3">
    <source>
        <dbReference type="ARBA" id="ARBA00012608"/>
    </source>
</evidence>
<dbReference type="InterPro" id="IPR001100">
    <property type="entry name" value="Pyr_nuc-diS_OxRdtase"/>
</dbReference>
<keyword evidence="21" id="KW-1185">Reference proteome</keyword>
<evidence type="ECO:0000256" key="7">
    <source>
        <dbReference type="ARBA" id="ARBA00022827"/>
    </source>
</evidence>
<dbReference type="InterPro" id="IPR016156">
    <property type="entry name" value="FAD/NAD-linked_Rdtase_dimer_sf"/>
</dbReference>
<keyword evidence="10" id="KW-1015">Disulfide bond</keyword>
<keyword evidence="5" id="KW-0963">Cytoplasm</keyword>
<dbReference type="InterPro" id="IPR023753">
    <property type="entry name" value="FAD/NAD-binding_dom"/>
</dbReference>
<dbReference type="SUPFAM" id="SSF55424">
    <property type="entry name" value="FAD/NAD-linked reductases, dimerisation (C-terminal) domain"/>
    <property type="match status" value="1"/>
</dbReference>
<feature type="binding site" evidence="14">
    <location>
        <position position="305"/>
    </location>
    <ligand>
        <name>NAD(+)</name>
        <dbReference type="ChEBI" id="CHEBI:57540"/>
    </ligand>
</feature>
<keyword evidence="6 16" id="KW-0285">Flavoprotein</keyword>
<keyword evidence="14" id="KW-0547">Nucleotide-binding</keyword>
<dbReference type="InterPro" id="IPR006258">
    <property type="entry name" value="Lipoamide_DH"/>
</dbReference>
<protein>
    <recommendedName>
        <fullName evidence="4 16">Dihydrolipoyl dehydrogenase</fullName>
        <ecNumber evidence="3 16">1.8.1.4</ecNumber>
    </recommendedName>
</protein>
<dbReference type="GO" id="GO:0004148">
    <property type="term" value="F:dihydrolipoyl dehydrogenase (NADH) activity"/>
    <property type="evidence" value="ECO:0007669"/>
    <property type="project" value="UniProtKB-EC"/>
</dbReference>
<evidence type="ECO:0000256" key="4">
    <source>
        <dbReference type="ARBA" id="ARBA00016961"/>
    </source>
</evidence>
<evidence type="ECO:0000256" key="6">
    <source>
        <dbReference type="ARBA" id="ARBA00022630"/>
    </source>
</evidence>
<comment type="subcellular location">
    <subcellularLocation>
        <location evidence="1">Cytoplasm</location>
    </subcellularLocation>
</comment>
<feature type="disulfide bond" description="Redox-active" evidence="15">
    <location>
        <begin position="41"/>
        <end position="46"/>
    </location>
</feature>
<feature type="domain" description="FAD/NAD(P)-binding" evidence="18">
    <location>
        <begin position="4"/>
        <end position="320"/>
    </location>
</feature>
<dbReference type="GO" id="GO:0005737">
    <property type="term" value="C:cytoplasm"/>
    <property type="evidence" value="ECO:0007669"/>
    <property type="project" value="UniProtKB-SubCell"/>
</dbReference>
<dbReference type="NCBIfam" id="TIGR01350">
    <property type="entry name" value="lipoamide_DH"/>
    <property type="match status" value="1"/>
</dbReference>
<proteinExistence type="inferred from homology"/>
<dbReference type="PIRSF" id="PIRSF000350">
    <property type="entry name" value="Mercury_reductase_MerA"/>
    <property type="match status" value="1"/>
</dbReference>
<dbReference type="EMBL" id="JJMM01000010">
    <property type="protein sequence ID" value="KDR95384.1"/>
    <property type="molecule type" value="Genomic_DNA"/>
</dbReference>
<dbReference type="FunFam" id="3.30.390.30:FF:000001">
    <property type="entry name" value="Dihydrolipoyl dehydrogenase"/>
    <property type="match status" value="1"/>
</dbReference>
<dbReference type="PANTHER" id="PTHR22912:SF217">
    <property type="entry name" value="DIHYDROLIPOYL DEHYDROGENASE"/>
    <property type="match status" value="1"/>
</dbReference>
<feature type="binding site" evidence="14">
    <location>
        <begin position="181"/>
        <end position="188"/>
    </location>
    <ligand>
        <name>NAD(+)</name>
        <dbReference type="ChEBI" id="CHEBI:57540"/>
    </ligand>
</feature>
<dbReference type="EC" id="1.8.1.4" evidence="3 16"/>
<feature type="binding site" evidence="14">
    <location>
        <begin position="140"/>
        <end position="142"/>
    </location>
    <ligand>
        <name>FAD</name>
        <dbReference type="ChEBI" id="CHEBI:57692"/>
    </ligand>
</feature>
<evidence type="ECO:0000256" key="16">
    <source>
        <dbReference type="RuleBase" id="RU003692"/>
    </source>
</evidence>
<dbReference type="STRING" id="1121324.CLIT_10c01110"/>
<name>A0A069RI82_PEPLI</name>
<dbReference type="Gene3D" id="3.50.50.60">
    <property type="entry name" value="FAD/NAD(P)-binding domain"/>
    <property type="match status" value="2"/>
</dbReference>
<evidence type="ECO:0000259" key="17">
    <source>
        <dbReference type="Pfam" id="PF02852"/>
    </source>
</evidence>
<keyword evidence="8 16" id="KW-0560">Oxidoreductase</keyword>
<evidence type="ECO:0000256" key="13">
    <source>
        <dbReference type="PIRSR" id="PIRSR000350-2"/>
    </source>
</evidence>
<keyword evidence="7 14" id="KW-0274">FAD</keyword>
<evidence type="ECO:0000313" key="19">
    <source>
        <dbReference type="EMBL" id="KDR93957.1"/>
    </source>
</evidence>
<comment type="caution">
    <text evidence="19">The sequence shown here is derived from an EMBL/GenBank/DDBJ whole genome shotgun (WGS) entry which is preliminary data.</text>
</comment>